<feature type="coiled-coil region" evidence="1">
    <location>
        <begin position="875"/>
        <end position="902"/>
    </location>
</feature>
<feature type="compositionally biased region" description="Basic and acidic residues" evidence="2">
    <location>
        <begin position="236"/>
        <end position="248"/>
    </location>
</feature>
<evidence type="ECO:0000256" key="2">
    <source>
        <dbReference type="SAM" id="MobiDB-lite"/>
    </source>
</evidence>
<feature type="non-terminal residue" evidence="4">
    <location>
        <position position="908"/>
    </location>
</feature>
<keyword evidence="3" id="KW-0732">Signal</keyword>
<gene>
    <name evidence="4" type="ORF">OTU49_012022</name>
</gene>
<keyword evidence="5" id="KW-1185">Reference proteome</keyword>
<evidence type="ECO:0000313" key="5">
    <source>
        <dbReference type="Proteomes" id="UP001445076"/>
    </source>
</evidence>
<evidence type="ECO:0000256" key="3">
    <source>
        <dbReference type="SAM" id="SignalP"/>
    </source>
</evidence>
<feature type="coiled-coil region" evidence="1">
    <location>
        <begin position="703"/>
        <end position="761"/>
    </location>
</feature>
<feature type="chain" id="PRO_5043654145" evidence="3">
    <location>
        <begin position="31"/>
        <end position="908"/>
    </location>
</feature>
<evidence type="ECO:0000256" key="1">
    <source>
        <dbReference type="SAM" id="Coils"/>
    </source>
</evidence>
<feature type="compositionally biased region" description="Low complexity" evidence="2">
    <location>
        <begin position="619"/>
        <end position="629"/>
    </location>
</feature>
<dbReference type="Proteomes" id="UP001445076">
    <property type="component" value="Unassembled WGS sequence"/>
</dbReference>
<accession>A0AAW0W0T1</accession>
<dbReference type="EMBL" id="JARKIK010000093">
    <property type="protein sequence ID" value="KAK8722764.1"/>
    <property type="molecule type" value="Genomic_DNA"/>
</dbReference>
<name>A0AAW0W0T1_CHEQU</name>
<sequence length="908" mass="100694">MVTSKTLKPPHTTVLLLLLLLQCTSQGSVARQTQLEGQLVDSPLLDLRIGIGHKTCCNRTNELPELQKAFSLYDKVIQNIETTSRLVTQACLHPKTKNRWQDIYNKTFKIANLLEELQNYLPEVVVGLKLNYKTCPSVETRLVRLDVTYGDRTRSSVGPGLYLDVETQTTTVRGCSQTNHFRNIMPAIKGYNGTHGEFCVVLNSTASTTFPVSTLISTTKHKTSTTASYLTTTGMPEHRKTTKVKPDTHNGTTTVRPENRKTTSMSKSKPPRKTTSMSKSKPPRKTTSMSKSKPPRKTTSMSKSKPPRKTTSMSKSKPPRKTTSMSKSKPPRKTTSMSKSKPPRKTTSMSKSKPPRKTTSMSKSKPPRKTTSMSKSTPPRKTTSMSKSTPPRKTTSMSKSTPPRKTTSMSKSTPPRKTTSMSKSKPPRKTTSMSKSTPPRKTTSMSKSTPPRKTTSMSKSTPPRKTTSMSKSTPPRKTTSMSKSTPPRKTTSMSKSPPRKTTSMSKSTPPRKTTSMSKSTPPRKTTSMSKSKPPRKTTSMSKSTPPRKTTSMSKSTPPRKTTSMSKSTPPRKTTSMSKSTPPRKTTSMSKSTPPRKTTSMSKSTPPRKTTSMSKSTPPRKTTAQHTITTTRRKTPTHAKTFTASHFWTLPGKNTTVSPGATVTTVRIITPQNATNTGMTPTTINTNNTIKECVTAPFLVAQRITDFNRELSNITMRINEITKELIKCSLDKDKLNKVHILSSNLETALQELKNIQAELESIKGPHRRFLLFSSLQNLLNTVNSRAHVVCGNSEHMLLKSLKDLSWALSALTEDIDSSKHQYQVNNAARTAVTAFSQVVRGHCELSNNEQAEVKQLLNHLSDHKIKKVAALLSQSEDANLAKKSELENQLQQLEGRKWQVEAVLKQYKF</sequence>
<evidence type="ECO:0000313" key="4">
    <source>
        <dbReference type="EMBL" id="KAK8722764.1"/>
    </source>
</evidence>
<organism evidence="4 5">
    <name type="scientific">Cherax quadricarinatus</name>
    <name type="common">Australian red claw crayfish</name>
    <dbReference type="NCBI Taxonomy" id="27406"/>
    <lineage>
        <taxon>Eukaryota</taxon>
        <taxon>Metazoa</taxon>
        <taxon>Ecdysozoa</taxon>
        <taxon>Arthropoda</taxon>
        <taxon>Crustacea</taxon>
        <taxon>Multicrustacea</taxon>
        <taxon>Malacostraca</taxon>
        <taxon>Eumalacostraca</taxon>
        <taxon>Eucarida</taxon>
        <taxon>Decapoda</taxon>
        <taxon>Pleocyemata</taxon>
        <taxon>Astacidea</taxon>
        <taxon>Parastacoidea</taxon>
        <taxon>Parastacidae</taxon>
        <taxon>Cherax</taxon>
    </lineage>
</organism>
<proteinExistence type="predicted"/>
<feature type="signal peptide" evidence="3">
    <location>
        <begin position="1"/>
        <end position="30"/>
    </location>
</feature>
<protein>
    <submittedName>
        <fullName evidence="4">Uncharacterized protein</fullName>
    </submittedName>
</protein>
<comment type="caution">
    <text evidence="4">The sequence shown here is derived from an EMBL/GenBank/DDBJ whole genome shotgun (WGS) entry which is preliminary data.</text>
</comment>
<feature type="region of interest" description="Disordered" evidence="2">
    <location>
        <begin position="227"/>
        <end position="635"/>
    </location>
</feature>
<dbReference type="AlphaFoldDB" id="A0AAW0W0T1"/>
<feature type="compositionally biased region" description="Polar residues" evidence="2">
    <location>
        <begin position="249"/>
        <end position="618"/>
    </location>
</feature>
<keyword evidence="1" id="KW-0175">Coiled coil</keyword>
<reference evidence="4 5" key="1">
    <citation type="journal article" date="2024" name="BMC Genomics">
        <title>Genome assembly of redclaw crayfish (Cherax quadricarinatus) provides insights into its immune adaptation and hypoxia tolerance.</title>
        <authorList>
            <person name="Liu Z."/>
            <person name="Zheng J."/>
            <person name="Li H."/>
            <person name="Fang K."/>
            <person name="Wang S."/>
            <person name="He J."/>
            <person name="Zhou D."/>
            <person name="Weng S."/>
            <person name="Chi M."/>
            <person name="Gu Z."/>
            <person name="He J."/>
            <person name="Li F."/>
            <person name="Wang M."/>
        </authorList>
    </citation>
    <scope>NUCLEOTIDE SEQUENCE [LARGE SCALE GENOMIC DNA]</scope>
    <source>
        <strain evidence="4">ZL_2023a</strain>
    </source>
</reference>